<dbReference type="AlphaFoldDB" id="A0A6A5ZKZ3"/>
<keyword evidence="2" id="KW-1185">Reference proteome</keyword>
<organism evidence="1 2">
    <name type="scientific">Lophiotrema nucula</name>
    <dbReference type="NCBI Taxonomy" id="690887"/>
    <lineage>
        <taxon>Eukaryota</taxon>
        <taxon>Fungi</taxon>
        <taxon>Dikarya</taxon>
        <taxon>Ascomycota</taxon>
        <taxon>Pezizomycotina</taxon>
        <taxon>Dothideomycetes</taxon>
        <taxon>Pleosporomycetidae</taxon>
        <taxon>Pleosporales</taxon>
        <taxon>Lophiotremataceae</taxon>
        <taxon>Lophiotrema</taxon>
    </lineage>
</organism>
<dbReference type="OrthoDB" id="4623696at2759"/>
<name>A0A6A5ZKZ3_9PLEO</name>
<protein>
    <submittedName>
        <fullName evidence="1">Uncharacterized protein</fullName>
    </submittedName>
</protein>
<accession>A0A6A5ZKZ3</accession>
<gene>
    <name evidence="1" type="ORF">BDV96DRAFT_566157</name>
</gene>
<evidence type="ECO:0000313" key="2">
    <source>
        <dbReference type="Proteomes" id="UP000799770"/>
    </source>
</evidence>
<dbReference type="Proteomes" id="UP000799770">
    <property type="component" value="Unassembled WGS sequence"/>
</dbReference>
<evidence type="ECO:0000313" key="1">
    <source>
        <dbReference type="EMBL" id="KAF2119826.1"/>
    </source>
</evidence>
<dbReference type="EMBL" id="ML977314">
    <property type="protein sequence ID" value="KAF2119826.1"/>
    <property type="molecule type" value="Genomic_DNA"/>
</dbReference>
<reference evidence="1" key="1">
    <citation type="journal article" date="2020" name="Stud. Mycol.">
        <title>101 Dothideomycetes genomes: a test case for predicting lifestyles and emergence of pathogens.</title>
        <authorList>
            <person name="Haridas S."/>
            <person name="Albert R."/>
            <person name="Binder M."/>
            <person name="Bloem J."/>
            <person name="Labutti K."/>
            <person name="Salamov A."/>
            <person name="Andreopoulos B."/>
            <person name="Baker S."/>
            <person name="Barry K."/>
            <person name="Bills G."/>
            <person name="Bluhm B."/>
            <person name="Cannon C."/>
            <person name="Castanera R."/>
            <person name="Culley D."/>
            <person name="Daum C."/>
            <person name="Ezra D."/>
            <person name="Gonzalez J."/>
            <person name="Henrissat B."/>
            <person name="Kuo A."/>
            <person name="Liang C."/>
            <person name="Lipzen A."/>
            <person name="Lutzoni F."/>
            <person name="Magnuson J."/>
            <person name="Mondo S."/>
            <person name="Nolan M."/>
            <person name="Ohm R."/>
            <person name="Pangilinan J."/>
            <person name="Park H.-J."/>
            <person name="Ramirez L."/>
            <person name="Alfaro M."/>
            <person name="Sun H."/>
            <person name="Tritt A."/>
            <person name="Yoshinaga Y."/>
            <person name="Zwiers L.-H."/>
            <person name="Turgeon B."/>
            <person name="Goodwin S."/>
            <person name="Spatafora J."/>
            <person name="Crous P."/>
            <person name="Grigoriev I."/>
        </authorList>
    </citation>
    <scope>NUCLEOTIDE SEQUENCE</scope>
    <source>
        <strain evidence="1">CBS 627.86</strain>
    </source>
</reference>
<proteinExistence type="predicted"/>
<sequence>MGDSGFIAPAANSGQQMDPSGWAGNVTTCGRPSPDLGIPIQCSLVYSNETMRNESQDFDLFSGCCPPVINGSNIWVTRRGCSADCWTYDTGLALNFSKCVNTTATQSNHTRVSIYCEYIDYKHLGDVVRNNTRTSGKGRLKVALGLALAATTVALLAGA</sequence>